<evidence type="ECO:0000313" key="1">
    <source>
        <dbReference type="EMBL" id="MCJ2381177.1"/>
    </source>
</evidence>
<organism evidence="1 2">
    <name type="scientific">Parabacteroides faecalis</name>
    <dbReference type="NCBI Taxonomy" id="2924040"/>
    <lineage>
        <taxon>Bacteria</taxon>
        <taxon>Pseudomonadati</taxon>
        <taxon>Bacteroidota</taxon>
        <taxon>Bacteroidia</taxon>
        <taxon>Bacteroidales</taxon>
        <taxon>Tannerellaceae</taxon>
        <taxon>Parabacteroides</taxon>
    </lineage>
</organism>
<dbReference type="Proteomes" id="UP001165444">
    <property type="component" value="Unassembled WGS sequence"/>
</dbReference>
<reference evidence="1 2" key="1">
    <citation type="submission" date="2022-03" db="EMBL/GenBank/DDBJ databases">
        <title>Parabacteroides sp. nov. isolated from swine feces.</title>
        <authorList>
            <person name="Bak J.E."/>
        </authorList>
    </citation>
    <scope>NUCLEOTIDE SEQUENCE [LARGE SCALE GENOMIC DNA]</scope>
    <source>
        <strain evidence="1 2">AGMB00274</strain>
    </source>
</reference>
<gene>
    <name evidence="1" type="ORF">MUN53_11215</name>
</gene>
<accession>A0ABT0C2D1</accession>
<dbReference type="RefSeq" id="WP_243325496.1">
    <property type="nucleotide sequence ID" value="NZ_JAKZMM010000027.1"/>
</dbReference>
<proteinExistence type="predicted"/>
<evidence type="ECO:0000313" key="2">
    <source>
        <dbReference type="Proteomes" id="UP001165444"/>
    </source>
</evidence>
<name>A0ABT0C2D1_9BACT</name>
<sequence>MRHKLTELLDSEAFKEVRKKISDIVGSNFNLSKLNVAIRESEQPEEVIMALAAVLSLVRQNNRKCWNDLFRRYVKTYSSVLVKHFFLEESDEKEEKLVVKDTLLFLQLISVLIHTNIFPEMTYAQITHLLNQQFVLQYSPHTVMRLLKENPVEMEELETYLRKVRADFRKRDLS</sequence>
<dbReference type="EMBL" id="JAKZMM010000027">
    <property type="protein sequence ID" value="MCJ2381177.1"/>
    <property type="molecule type" value="Genomic_DNA"/>
</dbReference>
<comment type="caution">
    <text evidence="1">The sequence shown here is derived from an EMBL/GenBank/DDBJ whole genome shotgun (WGS) entry which is preliminary data.</text>
</comment>
<keyword evidence="2" id="KW-1185">Reference proteome</keyword>
<protein>
    <submittedName>
        <fullName evidence="1">Uncharacterized protein</fullName>
    </submittedName>
</protein>